<feature type="transmembrane region" description="Helical" evidence="7">
    <location>
        <begin position="353"/>
        <end position="374"/>
    </location>
</feature>
<dbReference type="PANTHER" id="PTHR42718:SF42">
    <property type="entry name" value="EXPORT PROTEIN"/>
    <property type="match status" value="1"/>
</dbReference>
<dbReference type="InterPro" id="IPR008969">
    <property type="entry name" value="CarboxyPept-like_regulatory"/>
</dbReference>
<keyword evidence="3" id="KW-1003">Cell membrane</keyword>
<dbReference type="SUPFAM" id="SSF49478">
    <property type="entry name" value="Cna protein B-type domain"/>
    <property type="match status" value="2"/>
</dbReference>
<feature type="transmembrane region" description="Helical" evidence="7">
    <location>
        <begin position="452"/>
        <end position="470"/>
    </location>
</feature>
<evidence type="ECO:0000256" key="6">
    <source>
        <dbReference type="ARBA" id="ARBA00023136"/>
    </source>
</evidence>
<dbReference type="Gene3D" id="1.20.1250.20">
    <property type="entry name" value="MFS general substrate transporter like domains"/>
    <property type="match status" value="1"/>
</dbReference>
<proteinExistence type="predicted"/>
<evidence type="ECO:0000256" key="5">
    <source>
        <dbReference type="ARBA" id="ARBA00022989"/>
    </source>
</evidence>
<dbReference type="RefSeq" id="WP_215918264.1">
    <property type="nucleotide sequence ID" value="NZ_JAHKNI010000005.1"/>
</dbReference>
<feature type="transmembrane region" description="Helical" evidence="7">
    <location>
        <begin position="134"/>
        <end position="152"/>
    </location>
</feature>
<dbReference type="SUPFAM" id="SSF49464">
    <property type="entry name" value="Carboxypeptidase regulatory domain-like"/>
    <property type="match status" value="1"/>
</dbReference>
<evidence type="ECO:0000313" key="10">
    <source>
        <dbReference type="Proteomes" id="UP000733379"/>
    </source>
</evidence>
<feature type="transmembrane region" description="Helical" evidence="7">
    <location>
        <begin position="75"/>
        <end position="95"/>
    </location>
</feature>
<feature type="domain" description="Major facilitator superfamily (MFS) profile" evidence="8">
    <location>
        <begin position="10"/>
        <end position="474"/>
    </location>
</feature>
<organism evidence="9 10">
    <name type="scientific">Nocardia albiluteola</name>
    <dbReference type="NCBI Taxonomy" id="2842303"/>
    <lineage>
        <taxon>Bacteria</taxon>
        <taxon>Bacillati</taxon>
        <taxon>Actinomycetota</taxon>
        <taxon>Actinomycetes</taxon>
        <taxon>Mycobacteriales</taxon>
        <taxon>Nocardiaceae</taxon>
        <taxon>Nocardia</taxon>
    </lineage>
</organism>
<keyword evidence="5 7" id="KW-1133">Transmembrane helix</keyword>
<dbReference type="Gene3D" id="2.60.40.10">
    <property type="entry name" value="Immunoglobulins"/>
    <property type="match status" value="1"/>
</dbReference>
<evidence type="ECO:0000256" key="4">
    <source>
        <dbReference type="ARBA" id="ARBA00022692"/>
    </source>
</evidence>
<accession>A0ABS6B2B1</accession>
<evidence type="ECO:0000256" key="7">
    <source>
        <dbReference type="SAM" id="Phobius"/>
    </source>
</evidence>
<dbReference type="Proteomes" id="UP000733379">
    <property type="component" value="Unassembled WGS sequence"/>
</dbReference>
<feature type="transmembrane region" description="Helical" evidence="7">
    <location>
        <begin position="225"/>
        <end position="241"/>
    </location>
</feature>
<feature type="transmembrane region" description="Helical" evidence="7">
    <location>
        <begin position="196"/>
        <end position="213"/>
    </location>
</feature>
<dbReference type="CDD" id="cd17503">
    <property type="entry name" value="MFS_LmrB_MDR_like"/>
    <property type="match status" value="1"/>
</dbReference>
<feature type="transmembrane region" description="Helical" evidence="7">
    <location>
        <begin position="9"/>
        <end position="31"/>
    </location>
</feature>
<dbReference type="Pfam" id="PF13620">
    <property type="entry name" value="CarboxypepD_reg"/>
    <property type="match status" value="3"/>
</dbReference>
<comment type="caution">
    <text evidence="9">The sequence shown here is derived from an EMBL/GenBank/DDBJ whole genome shotgun (WGS) entry which is preliminary data.</text>
</comment>
<dbReference type="Pfam" id="PF07690">
    <property type="entry name" value="MFS_1"/>
    <property type="match status" value="1"/>
</dbReference>
<keyword evidence="10" id="KW-1185">Reference proteome</keyword>
<reference evidence="9 10" key="1">
    <citation type="submission" date="2021-06" db="EMBL/GenBank/DDBJ databases">
        <title>Actinomycetes sequencing.</title>
        <authorList>
            <person name="Shan Q."/>
        </authorList>
    </citation>
    <scope>NUCLEOTIDE SEQUENCE [LARGE SCALE GENOMIC DNA]</scope>
    <source>
        <strain evidence="9 10">NEAU-G5</strain>
    </source>
</reference>
<feature type="transmembrane region" description="Helical" evidence="7">
    <location>
        <begin position="328"/>
        <end position="347"/>
    </location>
</feature>
<evidence type="ECO:0000256" key="1">
    <source>
        <dbReference type="ARBA" id="ARBA00004651"/>
    </source>
</evidence>
<dbReference type="Gene3D" id="1.20.1720.10">
    <property type="entry name" value="Multidrug resistance protein D"/>
    <property type="match status" value="1"/>
</dbReference>
<gene>
    <name evidence="9" type="ORF">KO481_17790</name>
</gene>
<dbReference type="InterPro" id="IPR020846">
    <property type="entry name" value="MFS_dom"/>
</dbReference>
<keyword evidence="2" id="KW-0813">Transport</keyword>
<evidence type="ECO:0000313" key="9">
    <source>
        <dbReference type="EMBL" id="MBU3063373.1"/>
    </source>
</evidence>
<protein>
    <submittedName>
        <fullName evidence="9">DHA2 family efflux MFS transporter permease subunit</fullName>
    </submittedName>
</protein>
<evidence type="ECO:0000256" key="3">
    <source>
        <dbReference type="ARBA" id="ARBA00022475"/>
    </source>
</evidence>
<evidence type="ECO:0000256" key="2">
    <source>
        <dbReference type="ARBA" id="ARBA00022448"/>
    </source>
</evidence>
<feature type="transmembrane region" description="Helical" evidence="7">
    <location>
        <begin position="298"/>
        <end position="316"/>
    </location>
</feature>
<comment type="subcellular location">
    <subcellularLocation>
        <location evidence="1">Cell membrane</location>
        <topology evidence="1">Multi-pass membrane protein</topology>
    </subcellularLocation>
</comment>
<name>A0ABS6B2B1_9NOCA</name>
<feature type="transmembrane region" description="Helical" evidence="7">
    <location>
        <begin position="164"/>
        <end position="184"/>
    </location>
</feature>
<feature type="transmembrane region" description="Helical" evidence="7">
    <location>
        <begin position="43"/>
        <end position="63"/>
    </location>
</feature>
<feature type="transmembrane region" description="Helical" evidence="7">
    <location>
        <begin position="262"/>
        <end position="286"/>
    </location>
</feature>
<dbReference type="PROSITE" id="PS50850">
    <property type="entry name" value="MFS"/>
    <property type="match status" value="1"/>
</dbReference>
<dbReference type="SUPFAM" id="SSF103473">
    <property type="entry name" value="MFS general substrate transporter"/>
    <property type="match status" value="1"/>
</dbReference>
<dbReference type="PRINTS" id="PR01036">
    <property type="entry name" value="TCRTETB"/>
</dbReference>
<sequence length="793" mass="82624">MTKQRNPWLALYALVVGFFMILLDMTIVAVANPTIMHDLNTDITKVIWVTSAYLLTYAVPLLVTGRLGDRFGPKNLYLIGLVVFTLASLWCGLSGSIDMLIAARAVQGLGAALMTPQTMAVITRTFPPDKRGAAMGLWGGVAGLATLVGPILGGVLVDQLGWNWIFYINVPIGVVAFALAVWLVPALPVHQHKFDLVGVVLSAAGMFLLVFGIQEGNTRNWDRWIWTMIIAGVVVLALFVVNQALNKGEPLVPMRLFRDRNFALSSVAIASMGAAITALMVPAYFYLEAVREYSPTRAALVFAPMAIVTGLTAPFIGKISDRMPPRIIPTIGFVLFAASIFGFATLMKPDGSIVAFIVVGGVAGLSNSCIWAPLASTATHNLPMELAGAGAGVYNTTRQIGSVLGSAVIAALVSNRMTAQHLGGGKFSEGSGSAKLPAFIVHPFSTALSQSMYLPAAILLIGVVASALFVRTKDDTLVFASAETEGAAALPVGEAPAAIATAAEVVPVDRANVEVLAPAVTGGEQPLSVRVHREDGRPVSGAAVTLIDQRGQQVARAAGGDNGVYRIAAPTAGHYVLIASASGHQPAAVNVTAGDRHALWELTLSGNGELSGVVTAGGGHPLAGVTITLTDSRGEVVTAGVTGGDGAYTCQGTVAGTYTLVAVAEGRQPHAVTLTVPESGTLRYDIELAATAMLTGRAWSSSDVVADAQVSVLDSAGRVMGSVFTDAEGNYRIPDLPAGDYTVVARGYPQVSSEVWIHGANLTHDVNLGYEATPEAVPAEYSKTGYDGSPDRS</sequence>
<dbReference type="NCBIfam" id="TIGR00711">
    <property type="entry name" value="efflux_EmrB"/>
    <property type="match status" value="1"/>
</dbReference>
<dbReference type="InterPro" id="IPR011701">
    <property type="entry name" value="MFS"/>
</dbReference>
<dbReference type="InterPro" id="IPR013783">
    <property type="entry name" value="Ig-like_fold"/>
</dbReference>
<evidence type="ECO:0000259" key="8">
    <source>
        <dbReference type="PROSITE" id="PS50850"/>
    </source>
</evidence>
<dbReference type="PANTHER" id="PTHR42718">
    <property type="entry name" value="MAJOR FACILITATOR SUPERFAMILY MULTIDRUG TRANSPORTER MFSC"/>
    <property type="match status" value="1"/>
</dbReference>
<dbReference type="InterPro" id="IPR004638">
    <property type="entry name" value="EmrB-like"/>
</dbReference>
<dbReference type="InterPro" id="IPR036259">
    <property type="entry name" value="MFS_trans_sf"/>
</dbReference>
<dbReference type="Gene3D" id="2.60.40.1120">
    <property type="entry name" value="Carboxypeptidase-like, regulatory domain"/>
    <property type="match status" value="2"/>
</dbReference>
<keyword evidence="6 7" id="KW-0472">Membrane</keyword>
<dbReference type="EMBL" id="JAHKNI010000005">
    <property type="protein sequence ID" value="MBU3063373.1"/>
    <property type="molecule type" value="Genomic_DNA"/>
</dbReference>
<keyword evidence="4 7" id="KW-0812">Transmembrane</keyword>